<proteinExistence type="inferred from homology"/>
<dbReference type="Proteomes" id="UP000823613">
    <property type="component" value="Unassembled WGS sequence"/>
</dbReference>
<organism evidence="2 3">
    <name type="scientific">Candidatus Onthovivens merdipullorum</name>
    <dbReference type="NCBI Taxonomy" id="2840889"/>
    <lineage>
        <taxon>Bacteria</taxon>
        <taxon>Bacillati</taxon>
        <taxon>Bacillota</taxon>
        <taxon>Bacilli</taxon>
        <taxon>Bacillales</taxon>
        <taxon>Candidatus Onthovivens</taxon>
    </lineage>
</organism>
<dbReference type="PROSITE" id="PS51353">
    <property type="entry name" value="ARSC"/>
    <property type="match status" value="1"/>
</dbReference>
<dbReference type="PANTHER" id="PTHR30041">
    <property type="entry name" value="ARSENATE REDUCTASE"/>
    <property type="match status" value="1"/>
</dbReference>
<dbReference type="Gene3D" id="3.40.30.10">
    <property type="entry name" value="Glutaredoxin"/>
    <property type="match status" value="1"/>
</dbReference>
<dbReference type="InterPro" id="IPR036249">
    <property type="entry name" value="Thioredoxin-like_sf"/>
</dbReference>
<dbReference type="PANTHER" id="PTHR30041:SF7">
    <property type="entry name" value="GLOBAL TRANSCRIPTIONAL REGULATOR SPX"/>
    <property type="match status" value="1"/>
</dbReference>
<dbReference type="InterPro" id="IPR006504">
    <property type="entry name" value="Tscrpt_reg_Spx/MgsR"/>
</dbReference>
<dbReference type="Pfam" id="PF03960">
    <property type="entry name" value="ArsC"/>
    <property type="match status" value="1"/>
</dbReference>
<dbReference type="EMBL" id="JADIMY010000117">
    <property type="protein sequence ID" value="MBO8428067.1"/>
    <property type="molecule type" value="Genomic_DNA"/>
</dbReference>
<reference evidence="2" key="1">
    <citation type="submission" date="2020-10" db="EMBL/GenBank/DDBJ databases">
        <authorList>
            <person name="Gilroy R."/>
        </authorList>
    </citation>
    <scope>NUCLEOTIDE SEQUENCE</scope>
    <source>
        <strain evidence="2">11159</strain>
    </source>
</reference>
<dbReference type="InterPro" id="IPR006660">
    <property type="entry name" value="Arsenate_reductase-like"/>
</dbReference>
<protein>
    <submittedName>
        <fullName evidence="2">Transcriptional regulator Spx</fullName>
    </submittedName>
</protein>
<dbReference type="NCBIfam" id="NF002459">
    <property type="entry name" value="PRK01655.1"/>
    <property type="match status" value="1"/>
</dbReference>
<evidence type="ECO:0000313" key="3">
    <source>
        <dbReference type="Proteomes" id="UP000823613"/>
    </source>
</evidence>
<comment type="similarity">
    <text evidence="1">Belongs to the ArsC family.</text>
</comment>
<comment type="caution">
    <text evidence="2">The sequence shown here is derived from an EMBL/GenBank/DDBJ whole genome shotgun (WGS) entry which is preliminary data.</text>
</comment>
<evidence type="ECO:0000256" key="1">
    <source>
        <dbReference type="PROSITE-ProRule" id="PRU01282"/>
    </source>
</evidence>
<sequence>MVKIYTSPSCSSCKKVKKWFDEQHIPYVEKNIFSSVLNPTELKEILAKSENGTDDIISTRSNIIKEGKIDIDSMSVNELIRFIQQNPSCLKRPIMVDDTKIQVGYNEEEIRSFIPAARRVARSACLRHSLDNESCENCPECKKDYEDFLKENSSK</sequence>
<accession>A0A9D9DJH9</accession>
<gene>
    <name evidence="2" type="primary">spx</name>
    <name evidence="2" type="ORF">IAC58_05960</name>
</gene>
<dbReference type="NCBIfam" id="TIGR01617">
    <property type="entry name" value="arsC_related"/>
    <property type="match status" value="1"/>
</dbReference>
<dbReference type="AlphaFoldDB" id="A0A9D9DJH9"/>
<evidence type="ECO:0000313" key="2">
    <source>
        <dbReference type="EMBL" id="MBO8428067.1"/>
    </source>
</evidence>
<dbReference type="CDD" id="cd03032">
    <property type="entry name" value="ArsC_Spx"/>
    <property type="match status" value="1"/>
</dbReference>
<name>A0A9D9DJH9_9BACL</name>
<dbReference type="SUPFAM" id="SSF52833">
    <property type="entry name" value="Thioredoxin-like"/>
    <property type="match status" value="1"/>
</dbReference>
<reference evidence="2" key="2">
    <citation type="journal article" date="2021" name="PeerJ">
        <title>Extensive microbial diversity within the chicken gut microbiome revealed by metagenomics and culture.</title>
        <authorList>
            <person name="Gilroy R."/>
            <person name="Ravi A."/>
            <person name="Getino M."/>
            <person name="Pursley I."/>
            <person name="Horton D.L."/>
            <person name="Alikhan N.F."/>
            <person name="Baker D."/>
            <person name="Gharbi K."/>
            <person name="Hall N."/>
            <person name="Watson M."/>
            <person name="Adriaenssens E.M."/>
            <person name="Foster-Nyarko E."/>
            <person name="Jarju S."/>
            <person name="Secka A."/>
            <person name="Antonio M."/>
            <person name="Oren A."/>
            <person name="Chaudhuri R.R."/>
            <person name="La Ragione R."/>
            <person name="Hildebrand F."/>
            <person name="Pallen M.J."/>
        </authorList>
    </citation>
    <scope>NUCLEOTIDE SEQUENCE</scope>
    <source>
        <strain evidence="2">11159</strain>
    </source>
</reference>